<sequence>MLNYRLPKDQLPQMTNSSTRTVTTRVSDQQMLNHVTHVLNTINSFNRAGSMHMH</sequence>
<protein>
    <submittedName>
        <fullName evidence="2">Uncharacterized protein</fullName>
    </submittedName>
</protein>
<accession>A0A0A9GE33</accession>
<reference evidence="2" key="2">
    <citation type="journal article" date="2015" name="Data Brief">
        <title>Shoot transcriptome of the giant reed, Arundo donax.</title>
        <authorList>
            <person name="Barrero R.A."/>
            <person name="Guerrero F.D."/>
            <person name="Moolhuijzen P."/>
            <person name="Goolsby J.A."/>
            <person name="Tidwell J."/>
            <person name="Bellgard S.E."/>
            <person name="Bellgard M.I."/>
        </authorList>
    </citation>
    <scope>NUCLEOTIDE SEQUENCE</scope>
    <source>
        <tissue evidence="2">Shoot tissue taken approximately 20 cm above the soil surface</tissue>
    </source>
</reference>
<organism evidence="2">
    <name type="scientific">Arundo donax</name>
    <name type="common">Giant reed</name>
    <name type="synonym">Donax arundinaceus</name>
    <dbReference type="NCBI Taxonomy" id="35708"/>
    <lineage>
        <taxon>Eukaryota</taxon>
        <taxon>Viridiplantae</taxon>
        <taxon>Streptophyta</taxon>
        <taxon>Embryophyta</taxon>
        <taxon>Tracheophyta</taxon>
        <taxon>Spermatophyta</taxon>
        <taxon>Magnoliopsida</taxon>
        <taxon>Liliopsida</taxon>
        <taxon>Poales</taxon>
        <taxon>Poaceae</taxon>
        <taxon>PACMAD clade</taxon>
        <taxon>Arundinoideae</taxon>
        <taxon>Arundineae</taxon>
        <taxon>Arundo</taxon>
    </lineage>
</organism>
<evidence type="ECO:0000256" key="1">
    <source>
        <dbReference type="SAM" id="MobiDB-lite"/>
    </source>
</evidence>
<evidence type="ECO:0000313" key="2">
    <source>
        <dbReference type="EMBL" id="JAE23350.1"/>
    </source>
</evidence>
<feature type="region of interest" description="Disordered" evidence="1">
    <location>
        <begin position="1"/>
        <end position="21"/>
    </location>
</feature>
<proteinExistence type="predicted"/>
<dbReference type="EMBL" id="GBRH01174546">
    <property type="protein sequence ID" value="JAE23350.1"/>
    <property type="molecule type" value="Transcribed_RNA"/>
</dbReference>
<reference evidence="2" key="1">
    <citation type="submission" date="2014-09" db="EMBL/GenBank/DDBJ databases">
        <authorList>
            <person name="Magalhaes I.L.F."/>
            <person name="Oliveira U."/>
            <person name="Santos F.R."/>
            <person name="Vidigal T.H.D.A."/>
            <person name="Brescovit A.D."/>
            <person name="Santos A.J."/>
        </authorList>
    </citation>
    <scope>NUCLEOTIDE SEQUENCE</scope>
    <source>
        <tissue evidence="2">Shoot tissue taken approximately 20 cm above the soil surface</tissue>
    </source>
</reference>
<dbReference type="AlphaFoldDB" id="A0A0A9GE33"/>
<name>A0A0A9GE33_ARUDO</name>